<dbReference type="EMBL" id="QTJW01000050">
    <property type="protein sequence ID" value="RGD66403.1"/>
    <property type="molecule type" value="Genomic_DNA"/>
</dbReference>
<comment type="caution">
    <text evidence="3">The sequence shown here is derived from an EMBL/GenBank/DDBJ whole genome shotgun (WGS) entry which is preliminary data.</text>
</comment>
<evidence type="ECO:0000313" key="3">
    <source>
        <dbReference type="EMBL" id="RGD66403.1"/>
    </source>
</evidence>
<dbReference type="InterPro" id="IPR050834">
    <property type="entry name" value="Glycosyltransf_2"/>
</dbReference>
<dbReference type="PANTHER" id="PTHR43685">
    <property type="entry name" value="GLYCOSYLTRANSFERASE"/>
    <property type="match status" value="1"/>
</dbReference>
<dbReference type="Pfam" id="PF00535">
    <property type="entry name" value="Glycos_transf_2"/>
    <property type="match status" value="1"/>
</dbReference>
<dbReference type="InterPro" id="IPR001173">
    <property type="entry name" value="Glyco_trans_2-like"/>
</dbReference>
<feature type="domain" description="Glycosyltransferase 2-like" evidence="2">
    <location>
        <begin position="5"/>
        <end position="167"/>
    </location>
</feature>
<reference evidence="3 4" key="1">
    <citation type="submission" date="2018-08" db="EMBL/GenBank/DDBJ databases">
        <title>A genome reference for cultivated species of the human gut microbiota.</title>
        <authorList>
            <person name="Zou Y."/>
            <person name="Xue W."/>
            <person name="Luo G."/>
        </authorList>
    </citation>
    <scope>NUCLEOTIDE SEQUENCE [LARGE SCALE GENOMIC DNA]</scope>
    <source>
        <strain evidence="3 4">AF19-13AC</strain>
    </source>
</reference>
<comment type="similarity">
    <text evidence="1">Belongs to the glycosyltransferase 2 family.</text>
</comment>
<dbReference type="AlphaFoldDB" id="A0A3E3DB00"/>
<dbReference type="Proteomes" id="UP000261023">
    <property type="component" value="Unassembled WGS sequence"/>
</dbReference>
<protein>
    <submittedName>
        <fullName evidence="3">Glycosyltransferase family 2 protein</fullName>
    </submittedName>
</protein>
<organism evidence="3 4">
    <name type="scientific">Hungatella hathewayi</name>
    <dbReference type="NCBI Taxonomy" id="154046"/>
    <lineage>
        <taxon>Bacteria</taxon>
        <taxon>Bacillati</taxon>
        <taxon>Bacillota</taxon>
        <taxon>Clostridia</taxon>
        <taxon>Lachnospirales</taxon>
        <taxon>Lachnospiraceae</taxon>
        <taxon>Hungatella</taxon>
    </lineage>
</organism>
<name>A0A3E3DB00_9FIRM</name>
<dbReference type="InterPro" id="IPR029044">
    <property type="entry name" value="Nucleotide-diphossugar_trans"/>
</dbReference>
<gene>
    <name evidence="3" type="ORF">DWX31_32810</name>
</gene>
<dbReference type="Gene3D" id="3.90.550.10">
    <property type="entry name" value="Spore Coat Polysaccharide Biosynthesis Protein SpsA, Chain A"/>
    <property type="match status" value="1"/>
</dbReference>
<keyword evidence="3" id="KW-0808">Transferase</keyword>
<sequence length="299" mass="35072">MSVQILMSTYNGAKYLKDQIDSILQQDYSDFQLLIRDDGSTDGTPRVLSTYAEQNTRISYITEQNAGVVISFFELIKKADDSNEWFAFSDQDDVWLSCKISKALELMSGYDSSVPLLYCSNKIVTDEQLNPVSQEIKEYVRQPSFGNALVQNICTGCTCLFNRELLKLLRKQMPQYVIMHDWWLYLTASCFGIVVYDCNSYILYRQHEHNVWGAKRTYLELFKYRIGQLFCSRGLIYEQAKSFDACFHIDKEKRLLLELLIQSQHSLWKRFKLLINPYIYRQKKSDSLIYRFVQLIGKL</sequence>
<dbReference type="OrthoDB" id="9802649at2"/>
<evidence type="ECO:0000256" key="1">
    <source>
        <dbReference type="ARBA" id="ARBA00006739"/>
    </source>
</evidence>
<accession>A0A3E3DB00</accession>
<evidence type="ECO:0000313" key="4">
    <source>
        <dbReference type="Proteomes" id="UP000261023"/>
    </source>
</evidence>
<proteinExistence type="inferred from homology"/>
<dbReference type="SUPFAM" id="SSF53448">
    <property type="entry name" value="Nucleotide-diphospho-sugar transferases"/>
    <property type="match status" value="1"/>
</dbReference>
<dbReference type="PANTHER" id="PTHR43685:SF11">
    <property type="entry name" value="GLYCOSYLTRANSFERASE TAGX-RELATED"/>
    <property type="match status" value="1"/>
</dbReference>
<dbReference type="CDD" id="cd04196">
    <property type="entry name" value="GT_2_like_d"/>
    <property type="match status" value="1"/>
</dbReference>
<evidence type="ECO:0000259" key="2">
    <source>
        <dbReference type="Pfam" id="PF00535"/>
    </source>
</evidence>
<dbReference type="GO" id="GO:0016740">
    <property type="term" value="F:transferase activity"/>
    <property type="evidence" value="ECO:0007669"/>
    <property type="project" value="UniProtKB-KW"/>
</dbReference>